<organism evidence="1">
    <name type="scientific">Anguilla anguilla</name>
    <name type="common">European freshwater eel</name>
    <name type="synonym">Muraena anguilla</name>
    <dbReference type="NCBI Taxonomy" id="7936"/>
    <lineage>
        <taxon>Eukaryota</taxon>
        <taxon>Metazoa</taxon>
        <taxon>Chordata</taxon>
        <taxon>Craniata</taxon>
        <taxon>Vertebrata</taxon>
        <taxon>Euteleostomi</taxon>
        <taxon>Actinopterygii</taxon>
        <taxon>Neopterygii</taxon>
        <taxon>Teleostei</taxon>
        <taxon>Anguilliformes</taxon>
        <taxon>Anguillidae</taxon>
        <taxon>Anguilla</taxon>
    </lineage>
</organism>
<reference evidence="1" key="2">
    <citation type="journal article" date="2015" name="Fish Shellfish Immunol.">
        <title>Early steps in the European eel (Anguilla anguilla)-Vibrio vulnificus interaction in the gills: Role of the RtxA13 toxin.</title>
        <authorList>
            <person name="Callol A."/>
            <person name="Pajuelo D."/>
            <person name="Ebbesson L."/>
            <person name="Teles M."/>
            <person name="MacKenzie S."/>
            <person name="Amaro C."/>
        </authorList>
    </citation>
    <scope>NUCLEOTIDE SEQUENCE</scope>
</reference>
<sequence length="17" mass="2143">MVYILVLCILKWHQNLR</sequence>
<reference evidence="1" key="1">
    <citation type="submission" date="2014-11" db="EMBL/GenBank/DDBJ databases">
        <authorList>
            <person name="Amaro Gonzalez C."/>
        </authorList>
    </citation>
    <scope>NUCLEOTIDE SEQUENCE</scope>
</reference>
<dbReference type="EMBL" id="GBXM01083772">
    <property type="protein sequence ID" value="JAH24805.1"/>
    <property type="molecule type" value="Transcribed_RNA"/>
</dbReference>
<proteinExistence type="predicted"/>
<dbReference type="AlphaFoldDB" id="A0A0E9R8M0"/>
<protein>
    <submittedName>
        <fullName evidence="1">Uncharacterized protein</fullName>
    </submittedName>
</protein>
<accession>A0A0E9R8M0</accession>
<name>A0A0E9R8M0_ANGAN</name>
<evidence type="ECO:0000313" key="1">
    <source>
        <dbReference type="EMBL" id="JAH24805.1"/>
    </source>
</evidence>